<keyword evidence="3" id="KW-1185">Reference proteome</keyword>
<dbReference type="SUPFAM" id="SSF56112">
    <property type="entry name" value="Protein kinase-like (PK-like)"/>
    <property type="match status" value="1"/>
</dbReference>
<dbReference type="AlphaFoldDB" id="A0A7W1YEZ6"/>
<evidence type="ECO:0000259" key="1">
    <source>
        <dbReference type="Pfam" id="PF01636"/>
    </source>
</evidence>
<keyword evidence="2" id="KW-0808">Transferase</keyword>
<gene>
    <name evidence="2" type="ORF">HPK16_01985</name>
</gene>
<organism evidence="2 3">
    <name type="scientific">Listeria rustica</name>
    <dbReference type="NCBI Taxonomy" id="2713503"/>
    <lineage>
        <taxon>Bacteria</taxon>
        <taxon>Bacillati</taxon>
        <taxon>Bacillota</taxon>
        <taxon>Bacilli</taxon>
        <taxon>Bacillales</taxon>
        <taxon>Listeriaceae</taxon>
        <taxon>Listeria</taxon>
    </lineage>
</organism>
<dbReference type="InterPro" id="IPR002575">
    <property type="entry name" value="Aminoglycoside_PTrfase"/>
</dbReference>
<dbReference type="Gene3D" id="3.90.1200.10">
    <property type="match status" value="1"/>
</dbReference>
<sequence length="285" mass="32628">MEMSVAIDELVEKGVFISEITTWHFLSGGTSSQVAKVCCEGDWEYVVKINDSRVIRAEARFLCIYGGLSILPSPVYEADEYVVYPFLEGETSGIRPEKRQMLQELVVGLINHYRMATRGSGWYSDVHWLRFLQKETMGARSIIGNQLSEEDALLIVRIVQKQPIEPAMLLHGDCGVHNFLFQDQHLSAIIDPIPVDGPPTYDLIFAFFSSPEDLTEETLTYALQFLKTPIPEDFYGSVLIGVYIRIARCLLHHPADLEKYLEAWEYWKLCYYRQKNSTLRDSSVE</sequence>
<proteinExistence type="predicted"/>
<dbReference type="RefSeq" id="WP_181675356.1">
    <property type="nucleotide sequence ID" value="NZ_JABJVM010000002.1"/>
</dbReference>
<evidence type="ECO:0000313" key="3">
    <source>
        <dbReference type="Proteomes" id="UP000548787"/>
    </source>
</evidence>
<feature type="domain" description="Aminoglycoside phosphotransferase" evidence="1">
    <location>
        <begin position="23"/>
        <end position="220"/>
    </location>
</feature>
<protein>
    <submittedName>
        <fullName evidence="2">Aminoglycoside phosphotransferase family protein</fullName>
    </submittedName>
</protein>
<dbReference type="InterPro" id="IPR011009">
    <property type="entry name" value="Kinase-like_dom_sf"/>
</dbReference>
<accession>A0A7W1YEZ6</accession>
<dbReference type="EMBL" id="JABJVM010000002">
    <property type="protein sequence ID" value="MBA3925097.1"/>
    <property type="molecule type" value="Genomic_DNA"/>
</dbReference>
<dbReference type="GO" id="GO:0016740">
    <property type="term" value="F:transferase activity"/>
    <property type="evidence" value="ECO:0007669"/>
    <property type="project" value="UniProtKB-KW"/>
</dbReference>
<name>A0A7W1YEZ6_9LIST</name>
<reference evidence="2 3" key="1">
    <citation type="submission" date="2020-08" db="EMBL/GenBank/DDBJ databases">
        <title>Listeria ohnekaius sp. nov. and Listeria portnoyii sp. nov. isolated from non-agricultural and natural environments.</title>
        <authorList>
            <person name="Weller D."/>
            <person name="Belias A.M."/>
            <person name="Liao J."/>
            <person name="Guo S."/>
            <person name="Orsi R.H."/>
            <person name="Wiedmann M."/>
        </authorList>
    </citation>
    <scope>NUCLEOTIDE SEQUENCE [LARGE SCALE GENOMIC DNA]</scope>
    <source>
        <strain evidence="2 3">FSL W9-0585</strain>
    </source>
</reference>
<evidence type="ECO:0000313" key="2">
    <source>
        <dbReference type="EMBL" id="MBA3925097.1"/>
    </source>
</evidence>
<dbReference type="Proteomes" id="UP000548787">
    <property type="component" value="Unassembled WGS sequence"/>
</dbReference>
<dbReference type="Pfam" id="PF01636">
    <property type="entry name" value="APH"/>
    <property type="match status" value="1"/>
</dbReference>
<comment type="caution">
    <text evidence="2">The sequence shown here is derived from an EMBL/GenBank/DDBJ whole genome shotgun (WGS) entry which is preliminary data.</text>
</comment>